<feature type="transmembrane region" description="Helical" evidence="2">
    <location>
        <begin position="50"/>
        <end position="70"/>
    </location>
</feature>
<keyword evidence="2" id="KW-0812">Transmembrane</keyword>
<comment type="caution">
    <text evidence="3">The sequence shown here is derived from an EMBL/GenBank/DDBJ whole genome shotgun (WGS) entry which is preliminary data.</text>
</comment>
<proteinExistence type="predicted"/>
<sequence length="328" mass="34827">MRVSICVSADVAVDVPRPRAVEQNKKGSGCRVVPKVLGVFSPRYRNATPVVLLCLPIIYSLLLHVVPRIIGTTVPSRCYGVRPDARLCQKKCLWYALYGWSKARVLVVGPEEALVHPGLRAFLAQTAGRWNLVPSARTIDDSRVVCAARDLTFGGKEGPFCPVSTTMKAAARCNPAVCAPLVCGQSPSTGSGVSARAHRPSIPVPRRSCPSPGCPLPGPSTSARPDTPSLCSLATLGAGARIQDACGSARVAPPGPLNSTSCGSPARRVSKRPEHLQLRPAPVLQSTSHVCSTLAALGPCERYPARWLLLMKGGGVSRLEATQLHWLR</sequence>
<name>A0AAV7LQB8_PLEWA</name>
<evidence type="ECO:0000256" key="1">
    <source>
        <dbReference type="SAM" id="MobiDB-lite"/>
    </source>
</evidence>
<gene>
    <name evidence="3" type="ORF">NDU88_006252</name>
</gene>
<organism evidence="3 4">
    <name type="scientific">Pleurodeles waltl</name>
    <name type="common">Iberian ribbed newt</name>
    <dbReference type="NCBI Taxonomy" id="8319"/>
    <lineage>
        <taxon>Eukaryota</taxon>
        <taxon>Metazoa</taxon>
        <taxon>Chordata</taxon>
        <taxon>Craniata</taxon>
        <taxon>Vertebrata</taxon>
        <taxon>Euteleostomi</taxon>
        <taxon>Amphibia</taxon>
        <taxon>Batrachia</taxon>
        <taxon>Caudata</taxon>
        <taxon>Salamandroidea</taxon>
        <taxon>Salamandridae</taxon>
        <taxon>Pleurodelinae</taxon>
        <taxon>Pleurodeles</taxon>
    </lineage>
</organism>
<dbReference type="AlphaFoldDB" id="A0AAV7LQB8"/>
<feature type="region of interest" description="Disordered" evidence="1">
    <location>
        <begin position="187"/>
        <end position="225"/>
    </location>
</feature>
<evidence type="ECO:0000313" key="3">
    <source>
        <dbReference type="EMBL" id="KAJ1093144.1"/>
    </source>
</evidence>
<accession>A0AAV7LQB8</accession>
<evidence type="ECO:0000313" key="4">
    <source>
        <dbReference type="Proteomes" id="UP001066276"/>
    </source>
</evidence>
<keyword evidence="2" id="KW-0472">Membrane</keyword>
<evidence type="ECO:0000256" key="2">
    <source>
        <dbReference type="SAM" id="Phobius"/>
    </source>
</evidence>
<protein>
    <submittedName>
        <fullName evidence="3">Uncharacterized protein</fullName>
    </submittedName>
</protein>
<dbReference type="Proteomes" id="UP001066276">
    <property type="component" value="Chromosome 11"/>
</dbReference>
<keyword evidence="4" id="KW-1185">Reference proteome</keyword>
<keyword evidence="2" id="KW-1133">Transmembrane helix</keyword>
<reference evidence="3" key="1">
    <citation type="journal article" date="2022" name="bioRxiv">
        <title>Sequencing and chromosome-scale assembly of the giantPleurodeles waltlgenome.</title>
        <authorList>
            <person name="Brown T."/>
            <person name="Elewa A."/>
            <person name="Iarovenko S."/>
            <person name="Subramanian E."/>
            <person name="Araus A.J."/>
            <person name="Petzold A."/>
            <person name="Susuki M."/>
            <person name="Suzuki K.-i.T."/>
            <person name="Hayashi T."/>
            <person name="Toyoda A."/>
            <person name="Oliveira C."/>
            <person name="Osipova E."/>
            <person name="Leigh N.D."/>
            <person name="Simon A."/>
            <person name="Yun M.H."/>
        </authorList>
    </citation>
    <scope>NUCLEOTIDE SEQUENCE</scope>
    <source>
        <strain evidence="3">20211129_DDA</strain>
        <tissue evidence="3">Liver</tissue>
    </source>
</reference>
<dbReference type="EMBL" id="JANPWB010000015">
    <property type="protein sequence ID" value="KAJ1093144.1"/>
    <property type="molecule type" value="Genomic_DNA"/>
</dbReference>